<name>A0A6S6S7V5_9BACT</name>
<gene>
    <name evidence="1" type="ORF">HELGO_WM2886</name>
</gene>
<evidence type="ECO:0000313" key="1">
    <source>
        <dbReference type="EMBL" id="CAA6804461.1"/>
    </source>
</evidence>
<organism evidence="1">
    <name type="scientific">uncultured Sulfurovum sp</name>
    <dbReference type="NCBI Taxonomy" id="269237"/>
    <lineage>
        <taxon>Bacteria</taxon>
        <taxon>Pseudomonadati</taxon>
        <taxon>Campylobacterota</taxon>
        <taxon>Epsilonproteobacteria</taxon>
        <taxon>Campylobacterales</taxon>
        <taxon>Sulfurovaceae</taxon>
        <taxon>Sulfurovum</taxon>
        <taxon>environmental samples</taxon>
    </lineage>
</organism>
<sequence length="77" mass="9061">MSTKITLYSDEELINSIKLYAKEHNTSVSKIVNNFFKNLLQKENPDTKRSKITDSLIGKLKNIDEDTYKDYLQEKYL</sequence>
<dbReference type="InterPro" id="IPR045944">
    <property type="entry name" value="DUF6364"/>
</dbReference>
<accession>A0A6S6S7V5</accession>
<dbReference type="AlphaFoldDB" id="A0A6S6S7V5"/>
<protein>
    <recommendedName>
        <fullName evidence="2">Antitoxin</fullName>
    </recommendedName>
</protein>
<reference evidence="1" key="1">
    <citation type="submission" date="2020-01" db="EMBL/GenBank/DDBJ databases">
        <authorList>
            <person name="Meier V. D."/>
            <person name="Meier V D."/>
        </authorList>
    </citation>
    <scope>NUCLEOTIDE SEQUENCE</scope>
    <source>
        <strain evidence="1">HLG_WM_MAG_01</strain>
    </source>
</reference>
<evidence type="ECO:0008006" key="2">
    <source>
        <dbReference type="Google" id="ProtNLM"/>
    </source>
</evidence>
<dbReference type="Pfam" id="PF19891">
    <property type="entry name" value="DUF6364"/>
    <property type="match status" value="1"/>
</dbReference>
<proteinExistence type="predicted"/>
<dbReference type="EMBL" id="CACVAS010000036">
    <property type="protein sequence ID" value="CAA6804461.1"/>
    <property type="molecule type" value="Genomic_DNA"/>
</dbReference>